<sequence length="78" mass="9137">MPGVRGRMDEPDFRSVAACWLRYWWDAYGCAARAPYLRFAALARRASLRSHALSRKSPKAFFSRWFARVDRRGQPTTR</sequence>
<gene>
    <name evidence="1" type="ORF">CBM2589_B200205</name>
</gene>
<dbReference type="AlphaFoldDB" id="A0A375BME2"/>
<dbReference type="Proteomes" id="UP000256297">
    <property type="component" value="Chromosome CBM2589_b"/>
</dbReference>
<protein>
    <submittedName>
        <fullName evidence="1">Uncharacterized protein</fullName>
    </submittedName>
</protein>
<proteinExistence type="predicted"/>
<comment type="caution">
    <text evidence="1">The sequence shown here is derived from an EMBL/GenBank/DDBJ whole genome shotgun (WGS) entry which is preliminary data.</text>
</comment>
<dbReference type="EMBL" id="OFSP01000013">
    <property type="protein sequence ID" value="SOY47871.1"/>
    <property type="molecule type" value="Genomic_DNA"/>
</dbReference>
<reference evidence="1" key="1">
    <citation type="submission" date="2018-01" db="EMBL/GenBank/DDBJ databases">
        <authorList>
            <person name="Clerissi C."/>
        </authorList>
    </citation>
    <scope>NUCLEOTIDE SEQUENCE</scope>
    <source>
        <strain evidence="1">Cupriavidus taiwanensis STM 3521</strain>
    </source>
</reference>
<evidence type="ECO:0000313" key="1">
    <source>
        <dbReference type="EMBL" id="SOY47871.1"/>
    </source>
</evidence>
<accession>A0A375BME2</accession>
<organism evidence="1">
    <name type="scientific">Cupriavidus taiwanensis</name>
    <dbReference type="NCBI Taxonomy" id="164546"/>
    <lineage>
        <taxon>Bacteria</taxon>
        <taxon>Pseudomonadati</taxon>
        <taxon>Pseudomonadota</taxon>
        <taxon>Betaproteobacteria</taxon>
        <taxon>Burkholderiales</taxon>
        <taxon>Burkholderiaceae</taxon>
        <taxon>Cupriavidus</taxon>
    </lineage>
</organism>
<name>A0A375BME2_9BURK</name>